<sequence>MKLSANEFYAQLKQGQLSSCYWLHGDELLLVQEAATCLREVITKLRPDCEKLIFYADLPGFDWQHFLMAASNHSLFAEQRILEVRLFEQKLTVQILSYLQQFLTQNNPDDILIISSQRLEVRLQKHKSFTQLSKQCIDVAFWPLQGRNLQQWLSQRARALKLRLTSSALDYLALQTAGNLLAAAQELEKLALLYQGEAVDEQIMHEHIAQGARFQVFQLMDDVLARQVEVVLRALTGLELQGESEVLVLWGMLRDIRLLLKVKAGASEAELRRENIWPRRLRLLQHAARGLSVSILEELMLSCKQAELVIKGVQPGSAWQVLTEIACVLMGLKGKVTI</sequence>
<dbReference type="InterPro" id="IPR010372">
    <property type="entry name" value="DNA_pol3_delta_N"/>
</dbReference>
<dbReference type="SUPFAM" id="SSF48019">
    <property type="entry name" value="post-AAA+ oligomerization domain-like"/>
    <property type="match status" value="1"/>
</dbReference>
<dbReference type="Gene3D" id="1.20.272.10">
    <property type="match status" value="1"/>
</dbReference>
<dbReference type="EMBL" id="CP038908">
    <property type="protein sequence ID" value="QGO07179.1"/>
    <property type="molecule type" value="Genomic_DNA"/>
</dbReference>
<evidence type="ECO:0000313" key="13">
    <source>
        <dbReference type="Proteomes" id="UP000422232"/>
    </source>
</evidence>
<dbReference type="GO" id="GO:0003887">
    <property type="term" value="F:DNA-directed DNA polymerase activity"/>
    <property type="evidence" value="ECO:0007669"/>
    <property type="project" value="UniProtKB-UniRule"/>
</dbReference>
<name>A0A9Q6PTJ1_PISSA</name>
<dbReference type="RefSeq" id="WP_129556597.1">
    <property type="nucleotide sequence ID" value="NZ_CP012413.1"/>
</dbReference>
<dbReference type="InterPro" id="IPR008921">
    <property type="entry name" value="DNA_pol3_clamp-load_cplx_C"/>
</dbReference>
<feature type="domain" description="DNA polymerase III delta N-terminal" evidence="10">
    <location>
        <begin position="21"/>
        <end position="134"/>
    </location>
</feature>
<protein>
    <recommendedName>
        <fullName evidence="2 9">DNA polymerase III subunit delta</fullName>
        <ecNumber evidence="1 9">2.7.7.7</ecNumber>
    </recommendedName>
</protein>
<dbReference type="InterPro" id="IPR005790">
    <property type="entry name" value="DNA_polIII_delta"/>
</dbReference>
<dbReference type="GeneID" id="66739757"/>
<evidence type="ECO:0000256" key="6">
    <source>
        <dbReference type="ARBA" id="ARBA00022932"/>
    </source>
</evidence>
<evidence type="ECO:0000256" key="7">
    <source>
        <dbReference type="ARBA" id="ARBA00034754"/>
    </source>
</evidence>
<keyword evidence="5" id="KW-0235">DNA replication</keyword>
<dbReference type="Pfam" id="PF21694">
    <property type="entry name" value="DNA_pol3_delta_C"/>
    <property type="match status" value="1"/>
</dbReference>
<dbReference type="CDD" id="cd18138">
    <property type="entry name" value="HLD_clamp_pol_III_delta"/>
    <property type="match status" value="1"/>
</dbReference>
<keyword evidence="3 12" id="KW-0808">Transferase</keyword>
<comment type="catalytic activity">
    <reaction evidence="8">
        <text>DNA(n) + a 2'-deoxyribonucleoside 5'-triphosphate = DNA(n+1) + diphosphate</text>
        <dbReference type="Rhea" id="RHEA:22508"/>
        <dbReference type="Rhea" id="RHEA-COMP:17339"/>
        <dbReference type="Rhea" id="RHEA-COMP:17340"/>
        <dbReference type="ChEBI" id="CHEBI:33019"/>
        <dbReference type="ChEBI" id="CHEBI:61560"/>
        <dbReference type="ChEBI" id="CHEBI:173112"/>
        <dbReference type="EC" id="2.7.7.7"/>
    </reaction>
</comment>
<gene>
    <name evidence="12" type="primary">holA</name>
    <name evidence="12" type="ORF">Psal009_03118</name>
</gene>
<evidence type="ECO:0000256" key="5">
    <source>
        <dbReference type="ARBA" id="ARBA00022705"/>
    </source>
</evidence>
<dbReference type="AlphaFoldDB" id="A0A9Q6PTJ1"/>
<keyword evidence="13" id="KW-1185">Reference proteome</keyword>
<dbReference type="EC" id="2.7.7.7" evidence="1 9"/>
<evidence type="ECO:0000259" key="11">
    <source>
        <dbReference type="Pfam" id="PF21694"/>
    </source>
</evidence>
<dbReference type="NCBIfam" id="TIGR01128">
    <property type="entry name" value="holA"/>
    <property type="match status" value="1"/>
</dbReference>
<dbReference type="Gene3D" id="3.40.50.300">
    <property type="entry name" value="P-loop containing nucleotide triphosphate hydrolases"/>
    <property type="match status" value="1"/>
</dbReference>
<organism evidence="12 13">
    <name type="scientific">Piscirickettsia salmonis</name>
    <dbReference type="NCBI Taxonomy" id="1238"/>
    <lineage>
        <taxon>Bacteria</taxon>
        <taxon>Pseudomonadati</taxon>
        <taxon>Pseudomonadota</taxon>
        <taxon>Gammaproteobacteria</taxon>
        <taxon>Thiotrichales</taxon>
        <taxon>Piscirickettsiaceae</taxon>
        <taxon>Piscirickettsia</taxon>
    </lineage>
</organism>
<dbReference type="Pfam" id="PF06144">
    <property type="entry name" value="DNA_pol3_delta"/>
    <property type="match status" value="1"/>
</dbReference>
<dbReference type="PANTHER" id="PTHR34388">
    <property type="entry name" value="DNA POLYMERASE III SUBUNIT DELTA"/>
    <property type="match status" value="1"/>
</dbReference>
<accession>A0A9Q6PTJ1</accession>
<dbReference type="GO" id="GO:0003677">
    <property type="term" value="F:DNA binding"/>
    <property type="evidence" value="ECO:0007669"/>
    <property type="project" value="InterPro"/>
</dbReference>
<dbReference type="SUPFAM" id="SSF52540">
    <property type="entry name" value="P-loop containing nucleoside triphosphate hydrolases"/>
    <property type="match status" value="1"/>
</dbReference>
<dbReference type="InterPro" id="IPR048466">
    <property type="entry name" value="DNA_pol3_delta-like_C"/>
</dbReference>
<dbReference type="Gene3D" id="1.10.8.60">
    <property type="match status" value="1"/>
</dbReference>
<dbReference type="InterPro" id="IPR027417">
    <property type="entry name" value="P-loop_NTPase"/>
</dbReference>
<evidence type="ECO:0000256" key="8">
    <source>
        <dbReference type="ARBA" id="ARBA00049244"/>
    </source>
</evidence>
<evidence type="ECO:0000256" key="9">
    <source>
        <dbReference type="NCBIfam" id="TIGR01128"/>
    </source>
</evidence>
<proteinExistence type="inferred from homology"/>
<reference evidence="12 13" key="1">
    <citation type="submission" date="2019-04" db="EMBL/GenBank/DDBJ databases">
        <title>Complete genome sequencing of Piscirickettsia salmonis strain Psal-009.</title>
        <authorList>
            <person name="Schober I."/>
            <person name="Bunk B."/>
            <person name="Sproer C."/>
            <person name="Carril G.P."/>
            <person name="Riedel T."/>
            <person name="Flores-Herrera P.A."/>
            <person name="Nourdin-Galindo G."/>
            <person name="Marshall S.H."/>
            <person name="Overmann J."/>
        </authorList>
    </citation>
    <scope>NUCLEOTIDE SEQUENCE [LARGE SCALE GENOMIC DNA]</scope>
    <source>
        <strain evidence="12 13">Psal-009</strain>
    </source>
</reference>
<keyword evidence="4 12" id="KW-0548">Nucleotidyltransferase</keyword>
<evidence type="ECO:0000256" key="3">
    <source>
        <dbReference type="ARBA" id="ARBA00022679"/>
    </source>
</evidence>
<dbReference type="Proteomes" id="UP000422232">
    <property type="component" value="Chromosome"/>
</dbReference>
<keyword evidence="6" id="KW-0239">DNA-directed DNA polymerase</keyword>
<comment type="similarity">
    <text evidence="7">Belongs to the DNA polymerase HolA subunit family.</text>
</comment>
<feature type="domain" description="DNA polymerase III delta subunit-like C-terminal" evidence="11">
    <location>
        <begin position="215"/>
        <end position="312"/>
    </location>
</feature>
<evidence type="ECO:0000256" key="2">
    <source>
        <dbReference type="ARBA" id="ARBA00017703"/>
    </source>
</evidence>
<dbReference type="GO" id="GO:0009360">
    <property type="term" value="C:DNA polymerase III complex"/>
    <property type="evidence" value="ECO:0007669"/>
    <property type="project" value="UniProtKB-UniRule"/>
</dbReference>
<evidence type="ECO:0000256" key="4">
    <source>
        <dbReference type="ARBA" id="ARBA00022695"/>
    </source>
</evidence>
<evidence type="ECO:0000313" key="12">
    <source>
        <dbReference type="EMBL" id="QGO07179.1"/>
    </source>
</evidence>
<dbReference type="GO" id="GO:0006261">
    <property type="term" value="P:DNA-templated DNA replication"/>
    <property type="evidence" value="ECO:0007669"/>
    <property type="project" value="TreeGrafter"/>
</dbReference>
<dbReference type="PANTHER" id="PTHR34388:SF1">
    <property type="entry name" value="DNA POLYMERASE III SUBUNIT DELTA"/>
    <property type="match status" value="1"/>
</dbReference>
<evidence type="ECO:0000256" key="1">
    <source>
        <dbReference type="ARBA" id="ARBA00012417"/>
    </source>
</evidence>
<evidence type="ECO:0000259" key="10">
    <source>
        <dbReference type="Pfam" id="PF06144"/>
    </source>
</evidence>